<accession>A0A6G1JAI5</accession>
<evidence type="ECO:0000313" key="3">
    <source>
        <dbReference type="Proteomes" id="UP000799291"/>
    </source>
</evidence>
<proteinExistence type="predicted"/>
<keyword evidence="3" id="KW-1185">Reference proteome</keyword>
<feature type="compositionally biased region" description="Acidic residues" evidence="1">
    <location>
        <begin position="48"/>
        <end position="57"/>
    </location>
</feature>
<reference evidence="2" key="1">
    <citation type="journal article" date="2020" name="Stud. Mycol.">
        <title>101 Dothideomycetes genomes: a test case for predicting lifestyles and emergence of pathogens.</title>
        <authorList>
            <person name="Haridas S."/>
            <person name="Albert R."/>
            <person name="Binder M."/>
            <person name="Bloem J."/>
            <person name="Labutti K."/>
            <person name="Salamov A."/>
            <person name="Andreopoulos B."/>
            <person name="Baker S."/>
            <person name="Barry K."/>
            <person name="Bills G."/>
            <person name="Bluhm B."/>
            <person name="Cannon C."/>
            <person name="Castanera R."/>
            <person name="Culley D."/>
            <person name="Daum C."/>
            <person name="Ezra D."/>
            <person name="Gonzalez J."/>
            <person name="Henrissat B."/>
            <person name="Kuo A."/>
            <person name="Liang C."/>
            <person name="Lipzen A."/>
            <person name="Lutzoni F."/>
            <person name="Magnuson J."/>
            <person name="Mondo S."/>
            <person name="Nolan M."/>
            <person name="Ohm R."/>
            <person name="Pangilinan J."/>
            <person name="Park H.-J."/>
            <person name="Ramirez L."/>
            <person name="Alfaro M."/>
            <person name="Sun H."/>
            <person name="Tritt A."/>
            <person name="Yoshinaga Y."/>
            <person name="Zwiers L.-H."/>
            <person name="Turgeon B."/>
            <person name="Goodwin S."/>
            <person name="Spatafora J."/>
            <person name="Crous P."/>
            <person name="Grigoriev I."/>
        </authorList>
    </citation>
    <scope>NUCLEOTIDE SEQUENCE</scope>
    <source>
        <strain evidence="2">CBS 122367</strain>
    </source>
</reference>
<dbReference type="Proteomes" id="UP000799291">
    <property type="component" value="Unassembled WGS sequence"/>
</dbReference>
<evidence type="ECO:0000256" key="1">
    <source>
        <dbReference type="SAM" id="MobiDB-lite"/>
    </source>
</evidence>
<dbReference type="AlphaFoldDB" id="A0A6G1JAI5"/>
<sequence length="105" mass="11605">MPRTPKLQDGIEATIASIHEKEEEPEDLNKPDGSQEPWTDSEAKEGDGGDCEEEEEKGVEAENTSSTEAVKGDSGDLCNEWIASESEDEPESGDDEDGEYEYEYE</sequence>
<feature type="compositionally biased region" description="Acidic residues" evidence="1">
    <location>
        <begin position="85"/>
        <end position="105"/>
    </location>
</feature>
<dbReference type="EMBL" id="MU005575">
    <property type="protein sequence ID" value="KAF2687175.1"/>
    <property type="molecule type" value="Genomic_DNA"/>
</dbReference>
<name>A0A6G1JAI5_9PLEO</name>
<feature type="region of interest" description="Disordered" evidence="1">
    <location>
        <begin position="1"/>
        <end position="105"/>
    </location>
</feature>
<gene>
    <name evidence="2" type="ORF">K458DRAFT_385996</name>
</gene>
<protein>
    <submittedName>
        <fullName evidence="2">Uncharacterized protein</fullName>
    </submittedName>
</protein>
<evidence type="ECO:0000313" key="2">
    <source>
        <dbReference type="EMBL" id="KAF2687175.1"/>
    </source>
</evidence>
<feature type="compositionally biased region" description="Basic and acidic residues" evidence="1">
    <location>
        <begin position="18"/>
        <end position="30"/>
    </location>
</feature>
<organism evidence="2 3">
    <name type="scientific">Lentithecium fluviatile CBS 122367</name>
    <dbReference type="NCBI Taxonomy" id="1168545"/>
    <lineage>
        <taxon>Eukaryota</taxon>
        <taxon>Fungi</taxon>
        <taxon>Dikarya</taxon>
        <taxon>Ascomycota</taxon>
        <taxon>Pezizomycotina</taxon>
        <taxon>Dothideomycetes</taxon>
        <taxon>Pleosporomycetidae</taxon>
        <taxon>Pleosporales</taxon>
        <taxon>Massarineae</taxon>
        <taxon>Lentitheciaceae</taxon>
        <taxon>Lentithecium</taxon>
    </lineage>
</organism>